<evidence type="ECO:0000313" key="2">
    <source>
        <dbReference type="EMBL" id="MFC4541257.1"/>
    </source>
</evidence>
<organism evidence="2 3">
    <name type="scientific">Halosolutus amylolyticus</name>
    <dbReference type="NCBI Taxonomy" id="2932267"/>
    <lineage>
        <taxon>Archaea</taxon>
        <taxon>Methanobacteriati</taxon>
        <taxon>Methanobacteriota</taxon>
        <taxon>Stenosarchaea group</taxon>
        <taxon>Halobacteria</taxon>
        <taxon>Halobacteriales</taxon>
        <taxon>Natrialbaceae</taxon>
        <taxon>Halosolutus</taxon>
    </lineage>
</organism>
<dbReference type="SFLD" id="SFLDS00003">
    <property type="entry name" value="Haloacid_Dehalogenase"/>
    <property type="match status" value="1"/>
</dbReference>
<gene>
    <name evidence="2" type="ORF">ACFO5R_04890</name>
</gene>
<dbReference type="EC" id="3.-.-.-" evidence="2"/>
<dbReference type="AlphaFoldDB" id="A0ABD5PL48"/>
<dbReference type="PANTHER" id="PTHR43434:SF1">
    <property type="entry name" value="PHOSPHOGLYCOLATE PHOSPHATASE"/>
    <property type="match status" value="1"/>
</dbReference>
<reference evidence="2 3" key="1">
    <citation type="journal article" date="2019" name="Int. J. Syst. Evol. Microbiol.">
        <title>The Global Catalogue of Microorganisms (GCM) 10K type strain sequencing project: providing services to taxonomists for standard genome sequencing and annotation.</title>
        <authorList>
            <consortium name="The Broad Institute Genomics Platform"/>
            <consortium name="The Broad Institute Genome Sequencing Center for Infectious Disease"/>
            <person name="Wu L."/>
            <person name="Ma J."/>
        </authorList>
    </citation>
    <scope>NUCLEOTIDE SEQUENCE [LARGE SCALE GENOMIC DNA]</scope>
    <source>
        <strain evidence="2 3">WLHS5</strain>
    </source>
</reference>
<sequence>MIAYDSILFDSDGVLVEPPAFETQTEAVRAAYRELGVDDPDQRDVDALVAGVTVDRLREICSTYDIEMTSLWDARERHDERSQFEQFRAGSRDRYGDVTAVTDLDQDCGIVSNNHHSTIEFVLWFFDLEPWVDTYYGRPKTIESLGLKKPNPHYLERALADLDAGSALYVGDSESDVIAAHRAGLDSAFVRRSHCSDVALSTTPTYEVSTLQEVADLVAD</sequence>
<name>A0ABD5PL48_9EURY</name>
<comment type="similarity">
    <text evidence="1">Belongs to the HAD-like hydrolase superfamily.</text>
</comment>
<protein>
    <submittedName>
        <fullName evidence="2">HAD family hydrolase</fullName>
        <ecNumber evidence="2">3.-.-.-</ecNumber>
    </submittedName>
</protein>
<dbReference type="EMBL" id="JBHSFA010000002">
    <property type="protein sequence ID" value="MFC4541257.1"/>
    <property type="molecule type" value="Genomic_DNA"/>
</dbReference>
<evidence type="ECO:0000256" key="1">
    <source>
        <dbReference type="ARBA" id="ARBA00007958"/>
    </source>
</evidence>
<dbReference type="RefSeq" id="WP_250139394.1">
    <property type="nucleotide sequence ID" value="NZ_JALIQP010000001.1"/>
</dbReference>
<accession>A0ABD5PL48</accession>
<dbReference type="SFLD" id="SFLDG01129">
    <property type="entry name" value="C1.5:_HAD__Beta-PGM__Phosphata"/>
    <property type="match status" value="1"/>
</dbReference>
<dbReference type="InterPro" id="IPR006439">
    <property type="entry name" value="HAD-SF_hydro_IA"/>
</dbReference>
<keyword evidence="3" id="KW-1185">Reference proteome</keyword>
<dbReference type="InterPro" id="IPR041492">
    <property type="entry name" value="HAD_2"/>
</dbReference>
<dbReference type="Pfam" id="PF13419">
    <property type="entry name" value="HAD_2"/>
    <property type="match status" value="1"/>
</dbReference>
<dbReference type="PANTHER" id="PTHR43434">
    <property type="entry name" value="PHOSPHOGLYCOLATE PHOSPHATASE"/>
    <property type="match status" value="1"/>
</dbReference>
<keyword evidence="2" id="KW-0378">Hydrolase</keyword>
<dbReference type="InterPro" id="IPR050155">
    <property type="entry name" value="HAD-like_hydrolase_sf"/>
</dbReference>
<dbReference type="GO" id="GO:0016787">
    <property type="term" value="F:hydrolase activity"/>
    <property type="evidence" value="ECO:0007669"/>
    <property type="project" value="UniProtKB-KW"/>
</dbReference>
<dbReference type="SUPFAM" id="SSF56784">
    <property type="entry name" value="HAD-like"/>
    <property type="match status" value="1"/>
</dbReference>
<dbReference type="InterPro" id="IPR023214">
    <property type="entry name" value="HAD_sf"/>
</dbReference>
<dbReference type="Proteomes" id="UP001595898">
    <property type="component" value="Unassembled WGS sequence"/>
</dbReference>
<dbReference type="InterPro" id="IPR036412">
    <property type="entry name" value="HAD-like_sf"/>
</dbReference>
<evidence type="ECO:0000313" key="3">
    <source>
        <dbReference type="Proteomes" id="UP001595898"/>
    </source>
</evidence>
<dbReference type="NCBIfam" id="TIGR01549">
    <property type="entry name" value="HAD-SF-IA-v1"/>
    <property type="match status" value="1"/>
</dbReference>
<proteinExistence type="inferred from homology"/>
<dbReference type="Gene3D" id="3.40.50.1000">
    <property type="entry name" value="HAD superfamily/HAD-like"/>
    <property type="match status" value="1"/>
</dbReference>
<comment type="caution">
    <text evidence="2">The sequence shown here is derived from an EMBL/GenBank/DDBJ whole genome shotgun (WGS) entry which is preliminary data.</text>
</comment>